<evidence type="ECO:0000256" key="3">
    <source>
        <dbReference type="ARBA" id="ARBA00022448"/>
    </source>
</evidence>
<feature type="transmembrane region" description="Helical" evidence="8">
    <location>
        <begin position="198"/>
        <end position="218"/>
    </location>
</feature>
<feature type="transmembrane region" description="Helical" evidence="8">
    <location>
        <begin position="284"/>
        <end position="302"/>
    </location>
</feature>
<keyword evidence="7 8" id="KW-0472">Membrane</keyword>
<accession>A0A1H3Z2P4</accession>
<comment type="subcellular location">
    <subcellularLocation>
        <location evidence="8">Cell inner membrane</location>
        <topology evidence="8">Multi-pass membrane protein</topology>
    </subcellularLocation>
    <subcellularLocation>
        <location evidence="1">Cell membrane</location>
        <topology evidence="1">Multi-pass membrane protein</topology>
    </subcellularLocation>
</comment>
<dbReference type="SUPFAM" id="SSF103473">
    <property type="entry name" value="MFS general substrate transporter"/>
    <property type="match status" value="1"/>
</dbReference>
<evidence type="ECO:0000256" key="7">
    <source>
        <dbReference type="ARBA" id="ARBA00023136"/>
    </source>
</evidence>
<feature type="transmembrane region" description="Helical" evidence="8">
    <location>
        <begin position="168"/>
        <end position="192"/>
    </location>
</feature>
<feature type="transmembrane region" description="Helical" evidence="8">
    <location>
        <begin position="44"/>
        <end position="63"/>
    </location>
</feature>
<evidence type="ECO:0000256" key="4">
    <source>
        <dbReference type="ARBA" id="ARBA00022475"/>
    </source>
</evidence>
<dbReference type="STRING" id="83784.SAMN05192564_101569"/>
<dbReference type="InterPro" id="IPR004812">
    <property type="entry name" value="Efflux_drug-R_Bcr/CmlA"/>
</dbReference>
<dbReference type="CDD" id="cd17320">
    <property type="entry name" value="MFS_MdfA_MDR_like"/>
    <property type="match status" value="1"/>
</dbReference>
<feature type="transmembrane region" description="Helical" evidence="8">
    <location>
        <begin position="343"/>
        <end position="361"/>
    </location>
</feature>
<dbReference type="Gene3D" id="1.20.1720.10">
    <property type="entry name" value="Multidrug resistance protein D"/>
    <property type="match status" value="1"/>
</dbReference>
<dbReference type="NCBIfam" id="TIGR00710">
    <property type="entry name" value="efflux_Bcr_CflA"/>
    <property type="match status" value="1"/>
</dbReference>
<feature type="transmembrane region" description="Helical" evidence="8">
    <location>
        <begin position="249"/>
        <end position="272"/>
    </location>
</feature>
<dbReference type="GO" id="GO:1990961">
    <property type="term" value="P:xenobiotic detoxification by transmembrane export across the plasma membrane"/>
    <property type="evidence" value="ECO:0007669"/>
    <property type="project" value="InterPro"/>
</dbReference>
<evidence type="ECO:0000256" key="2">
    <source>
        <dbReference type="ARBA" id="ARBA00006236"/>
    </source>
</evidence>
<keyword evidence="6 8" id="KW-1133">Transmembrane helix</keyword>
<feature type="domain" description="Major facilitator superfamily (MFS) profile" evidence="9">
    <location>
        <begin position="44"/>
        <end position="432"/>
    </location>
</feature>
<dbReference type="EMBL" id="FNRQ01000001">
    <property type="protein sequence ID" value="SEA17995.1"/>
    <property type="molecule type" value="Genomic_DNA"/>
</dbReference>
<keyword evidence="11" id="KW-1185">Reference proteome</keyword>
<gene>
    <name evidence="10" type="ORF">SAMN05192564_101569</name>
</gene>
<keyword evidence="4" id="KW-1003">Cell membrane</keyword>
<dbReference type="NCBIfam" id="NF008314">
    <property type="entry name" value="PRK11102.1"/>
    <property type="match status" value="1"/>
</dbReference>
<dbReference type="InterPro" id="IPR011701">
    <property type="entry name" value="MFS"/>
</dbReference>
<organism evidence="10 11">
    <name type="scientific">Paraburkholderia sartisoli</name>
    <dbReference type="NCBI Taxonomy" id="83784"/>
    <lineage>
        <taxon>Bacteria</taxon>
        <taxon>Pseudomonadati</taxon>
        <taxon>Pseudomonadota</taxon>
        <taxon>Betaproteobacteria</taxon>
        <taxon>Burkholderiales</taxon>
        <taxon>Burkholderiaceae</taxon>
        <taxon>Paraburkholderia</taxon>
    </lineage>
</organism>
<proteinExistence type="inferred from homology"/>
<evidence type="ECO:0000256" key="5">
    <source>
        <dbReference type="ARBA" id="ARBA00022692"/>
    </source>
</evidence>
<comment type="similarity">
    <text evidence="2 8">Belongs to the major facilitator superfamily. Bcr/CmlA family.</text>
</comment>
<keyword evidence="5 8" id="KW-0812">Transmembrane</keyword>
<feature type="transmembrane region" description="Helical" evidence="8">
    <location>
        <begin position="373"/>
        <end position="398"/>
    </location>
</feature>
<evidence type="ECO:0000313" key="10">
    <source>
        <dbReference type="EMBL" id="SEA17995.1"/>
    </source>
</evidence>
<dbReference type="Pfam" id="PF07690">
    <property type="entry name" value="MFS_1"/>
    <property type="match status" value="1"/>
</dbReference>
<dbReference type="GO" id="GO:0015385">
    <property type="term" value="F:sodium:proton antiporter activity"/>
    <property type="evidence" value="ECO:0007669"/>
    <property type="project" value="TreeGrafter"/>
</dbReference>
<dbReference type="PANTHER" id="PTHR23502">
    <property type="entry name" value="MAJOR FACILITATOR SUPERFAMILY"/>
    <property type="match status" value="1"/>
</dbReference>
<dbReference type="FunFam" id="1.20.1720.10:FF:000005">
    <property type="entry name" value="Bcr/CflA family efflux transporter"/>
    <property type="match status" value="1"/>
</dbReference>
<reference evidence="11" key="1">
    <citation type="submission" date="2016-10" db="EMBL/GenBank/DDBJ databases">
        <authorList>
            <person name="Varghese N."/>
            <person name="Submissions S."/>
        </authorList>
    </citation>
    <scope>NUCLEOTIDE SEQUENCE [LARGE SCALE GENOMIC DNA]</scope>
    <source>
        <strain evidence="11">LMG 24000</strain>
    </source>
</reference>
<dbReference type="PANTHER" id="PTHR23502:SF132">
    <property type="entry name" value="POLYAMINE TRANSPORTER 2-RELATED"/>
    <property type="match status" value="1"/>
</dbReference>
<dbReference type="GO" id="GO:0005886">
    <property type="term" value="C:plasma membrane"/>
    <property type="evidence" value="ECO:0007669"/>
    <property type="project" value="UniProtKB-SubCell"/>
</dbReference>
<feature type="transmembrane region" description="Helical" evidence="8">
    <location>
        <begin position="69"/>
        <end position="98"/>
    </location>
</feature>
<dbReference type="Proteomes" id="UP000198638">
    <property type="component" value="Unassembled WGS sequence"/>
</dbReference>
<sequence>MLLSVAYNAQTPTPSFRPLADCDGGRLIWISMSLAARSRPDRRLILLLGALAACGPISIDMYLPSLPSIAQAFAVSAGAAQSTLTSFMFGFSIGMLLYGPLSDSFGRRPVLLGGIVMYALASAVCALSFSIGSLMMFRFVQALGAGAASVLARAIARDAHEPTEAARVLSMLAIVTSIGPLLAPLIGGQLLLLGGWRVVFVALTMFGAVCAVTAFLRVPETWPREKRAGSAVLQSFAAYGKLLRDPVAWGHMLCGGMAFASMFAYITATPFVYIEYFHVSAQHYGFLFGLNIIGIMFGNFMNTRMVGRHGPMPMISVAAAISCGASFFVALVCLTGWGGLWSIVAGLFFVVGVVGLLSANCTTELMHRYPRNAGAAAAVFGAVQLALGALASLAVGLWQDGTPTGMGATIGVAGLLCLLGRWLVLRWHDRPLPGVSAV</sequence>
<name>A0A1H3Z2P4_9BURK</name>
<dbReference type="AlphaFoldDB" id="A0A1H3Z2P4"/>
<dbReference type="PROSITE" id="PS50850">
    <property type="entry name" value="MFS"/>
    <property type="match status" value="1"/>
</dbReference>
<feature type="transmembrane region" description="Helical" evidence="8">
    <location>
        <begin position="314"/>
        <end position="337"/>
    </location>
</feature>
<evidence type="ECO:0000256" key="6">
    <source>
        <dbReference type="ARBA" id="ARBA00022989"/>
    </source>
</evidence>
<feature type="transmembrane region" description="Helical" evidence="8">
    <location>
        <begin position="135"/>
        <end position="156"/>
    </location>
</feature>
<protein>
    <recommendedName>
        <fullName evidence="8">Bcr/CflA family efflux transporter</fullName>
    </recommendedName>
</protein>
<keyword evidence="8" id="KW-0997">Cell inner membrane</keyword>
<dbReference type="GO" id="GO:0042910">
    <property type="term" value="F:xenobiotic transmembrane transporter activity"/>
    <property type="evidence" value="ECO:0007669"/>
    <property type="project" value="InterPro"/>
</dbReference>
<dbReference type="InterPro" id="IPR036259">
    <property type="entry name" value="MFS_trans_sf"/>
</dbReference>
<evidence type="ECO:0000313" key="11">
    <source>
        <dbReference type="Proteomes" id="UP000198638"/>
    </source>
</evidence>
<feature type="transmembrane region" description="Helical" evidence="8">
    <location>
        <begin position="110"/>
        <end position="129"/>
    </location>
</feature>
<dbReference type="InterPro" id="IPR020846">
    <property type="entry name" value="MFS_dom"/>
</dbReference>
<feature type="transmembrane region" description="Helical" evidence="8">
    <location>
        <begin position="404"/>
        <end position="424"/>
    </location>
</feature>
<keyword evidence="3 8" id="KW-0813">Transport</keyword>
<evidence type="ECO:0000259" key="9">
    <source>
        <dbReference type="PROSITE" id="PS50850"/>
    </source>
</evidence>
<evidence type="ECO:0000256" key="1">
    <source>
        <dbReference type="ARBA" id="ARBA00004651"/>
    </source>
</evidence>
<evidence type="ECO:0000256" key="8">
    <source>
        <dbReference type="RuleBase" id="RU365088"/>
    </source>
</evidence>